<dbReference type="KEGG" id="rmc:RMONA_05325"/>
<keyword evidence="1 5" id="KW-0328">Glycosyltransferase</keyword>
<sequence length="281" mass="32970">MHSNLPKISIVLPVYNREKLLPFAIESCLNQSFKDFELIIIDDCSKDNSVIVARKYAEQDSRIKVIVNETNKRLPASLNIAFKEAKGEYFTWTSDDNLFHENALEKMVKTLDNSPEIGLVYTDYTLIDEQGSIGARLYQEPPEFLPIRDCVGACFLYRVDLARQVGGYNENIQLVDDYEYWLRFGLVTKFAHIPESLYFYRVHDQSLTIERKVEAKQAKRALKELFKDKYIIPAEIKPINDLYNWFIEDRNLISYFRLFKIIICSPIITISYIIKNLRRIR</sequence>
<dbReference type="STRING" id="109232.RMONA_05325"/>
<dbReference type="RefSeq" id="WP_023507855.1">
    <property type="nucleotide sequence ID" value="NZ_LN794217.1"/>
</dbReference>
<keyword evidence="3" id="KW-0812">Transmembrane</keyword>
<dbReference type="AlphaFoldDB" id="A0A0B7J052"/>
<dbReference type="InterPro" id="IPR001173">
    <property type="entry name" value="Glyco_trans_2-like"/>
</dbReference>
<dbReference type="EC" id="2.4.-.-" evidence="5"/>
<protein>
    <submittedName>
        <fullName evidence="5">Putative glycosyltransferase EpsE</fullName>
        <ecNumber evidence="5">2.4.-.-</ecNumber>
    </submittedName>
</protein>
<evidence type="ECO:0000256" key="2">
    <source>
        <dbReference type="ARBA" id="ARBA00022679"/>
    </source>
</evidence>
<dbReference type="PANTHER" id="PTHR22916:SF3">
    <property type="entry name" value="UDP-GLCNAC:BETAGAL BETA-1,3-N-ACETYLGLUCOSAMINYLTRANSFERASE-LIKE PROTEIN 1"/>
    <property type="match status" value="1"/>
</dbReference>
<dbReference type="PANTHER" id="PTHR22916">
    <property type="entry name" value="GLYCOSYLTRANSFERASE"/>
    <property type="match status" value="1"/>
</dbReference>
<evidence type="ECO:0000256" key="3">
    <source>
        <dbReference type="SAM" id="Phobius"/>
    </source>
</evidence>
<dbReference type="EMBL" id="LN794217">
    <property type="protein sequence ID" value="CEO17441.1"/>
    <property type="molecule type" value="Genomic_DNA"/>
</dbReference>
<dbReference type="HOGENOM" id="CLU_025996_0_4_5"/>
<feature type="domain" description="Glycosyltransferase 2-like" evidence="4">
    <location>
        <begin position="9"/>
        <end position="165"/>
    </location>
</feature>
<dbReference type="Proteomes" id="UP000018149">
    <property type="component" value="Chromosome I"/>
</dbReference>
<feature type="transmembrane region" description="Helical" evidence="3">
    <location>
        <begin position="255"/>
        <end position="274"/>
    </location>
</feature>
<dbReference type="Pfam" id="PF00535">
    <property type="entry name" value="Glycos_transf_2"/>
    <property type="match status" value="1"/>
</dbReference>
<dbReference type="SUPFAM" id="SSF53448">
    <property type="entry name" value="Nucleotide-diphospho-sugar transferases"/>
    <property type="match status" value="1"/>
</dbReference>
<evidence type="ECO:0000259" key="4">
    <source>
        <dbReference type="Pfam" id="PF00535"/>
    </source>
</evidence>
<gene>
    <name evidence="5" type="primary">epsE</name>
    <name evidence="5" type="ORF">RMONA_05325</name>
</gene>
<accession>A0A0B7J052</accession>
<keyword evidence="3" id="KW-0472">Membrane</keyword>
<organism evidence="5 6">
    <name type="scientific">Rickettsia monacensis</name>
    <dbReference type="NCBI Taxonomy" id="109232"/>
    <lineage>
        <taxon>Bacteria</taxon>
        <taxon>Pseudomonadati</taxon>
        <taxon>Pseudomonadota</taxon>
        <taxon>Alphaproteobacteria</taxon>
        <taxon>Rickettsiales</taxon>
        <taxon>Rickettsiaceae</taxon>
        <taxon>Rickettsieae</taxon>
        <taxon>Rickettsia</taxon>
        <taxon>spotted fever group</taxon>
    </lineage>
</organism>
<name>A0A0B7J052_9RICK</name>
<keyword evidence="2 5" id="KW-0808">Transferase</keyword>
<evidence type="ECO:0000256" key="1">
    <source>
        <dbReference type="ARBA" id="ARBA00022676"/>
    </source>
</evidence>
<keyword evidence="6" id="KW-1185">Reference proteome</keyword>
<dbReference type="InterPro" id="IPR029044">
    <property type="entry name" value="Nucleotide-diphossugar_trans"/>
</dbReference>
<reference evidence="5 6" key="1">
    <citation type="submission" date="2015-01" db="EMBL/GenBank/DDBJ databases">
        <title>Draft genome sequence of Rickettsia monacensis strain IrR/Munich.</title>
        <authorList>
            <person name="Felsheim R.F."/>
            <person name="Johnson S.L."/>
            <person name="Kurtti T.J."/>
            <person name="Munderloh U.G."/>
        </authorList>
    </citation>
    <scope>NUCLEOTIDE SEQUENCE [LARGE SCALE GENOMIC DNA]</scope>
    <source>
        <strain evidence="5 6">IrR/Munich</strain>
    </source>
</reference>
<evidence type="ECO:0000313" key="6">
    <source>
        <dbReference type="Proteomes" id="UP000018149"/>
    </source>
</evidence>
<keyword evidence="3" id="KW-1133">Transmembrane helix</keyword>
<proteinExistence type="predicted"/>
<evidence type="ECO:0000313" key="5">
    <source>
        <dbReference type="EMBL" id="CEO17441.1"/>
    </source>
</evidence>
<dbReference type="GO" id="GO:0016758">
    <property type="term" value="F:hexosyltransferase activity"/>
    <property type="evidence" value="ECO:0007669"/>
    <property type="project" value="UniProtKB-ARBA"/>
</dbReference>
<dbReference type="Gene3D" id="3.90.550.10">
    <property type="entry name" value="Spore Coat Polysaccharide Biosynthesis Protein SpsA, Chain A"/>
    <property type="match status" value="1"/>
</dbReference>